<accession>A0A9Q9F3L5</accession>
<evidence type="ECO:0000313" key="7">
    <source>
        <dbReference type="Proteomes" id="UP001059822"/>
    </source>
</evidence>
<proteinExistence type="inferred from homology"/>
<feature type="disulfide bond" description="Redox-active" evidence="4">
    <location>
        <begin position="78"/>
        <end position="82"/>
    </location>
</feature>
<evidence type="ECO:0000313" key="8">
    <source>
        <dbReference type="Proteomes" id="UP001059985"/>
    </source>
</evidence>
<dbReference type="Pfam" id="PF02630">
    <property type="entry name" value="SCO1-SenC"/>
    <property type="match status" value="1"/>
</dbReference>
<evidence type="ECO:0000313" key="5">
    <source>
        <dbReference type="EMBL" id="UTO55128.1"/>
    </source>
</evidence>
<dbReference type="CDD" id="cd02968">
    <property type="entry name" value="SCO"/>
    <property type="match status" value="1"/>
</dbReference>
<name>A0A9Q9F3L5_9RICK</name>
<evidence type="ECO:0000256" key="1">
    <source>
        <dbReference type="ARBA" id="ARBA00010996"/>
    </source>
</evidence>
<evidence type="ECO:0000313" key="6">
    <source>
        <dbReference type="EMBL" id="UTO56048.1"/>
    </source>
</evidence>
<organism evidence="5 7">
    <name type="scientific">Neoehrlichia mikurensis</name>
    <dbReference type="NCBI Taxonomy" id="89586"/>
    <lineage>
        <taxon>Bacteria</taxon>
        <taxon>Pseudomonadati</taxon>
        <taxon>Pseudomonadota</taxon>
        <taxon>Alphaproteobacteria</taxon>
        <taxon>Rickettsiales</taxon>
        <taxon>Anaplasmataceae</taxon>
        <taxon>Candidatus Neoehrlichia</taxon>
    </lineage>
</organism>
<dbReference type="Proteomes" id="UP001059985">
    <property type="component" value="Chromosome"/>
</dbReference>
<dbReference type="InterPro" id="IPR003782">
    <property type="entry name" value="SCO1/SenC"/>
</dbReference>
<dbReference type="EMBL" id="CP089286">
    <property type="protein sequence ID" value="UTO55128.1"/>
    <property type="molecule type" value="Genomic_DNA"/>
</dbReference>
<evidence type="ECO:0000256" key="3">
    <source>
        <dbReference type="PIRSR" id="PIRSR603782-1"/>
    </source>
</evidence>
<dbReference type="RefSeq" id="WP_218194292.1">
    <property type="nucleotide sequence ID" value="NZ_CP054597.1"/>
</dbReference>
<dbReference type="EMBL" id="CP089285">
    <property type="protein sequence ID" value="UTO56048.1"/>
    <property type="molecule type" value="Genomic_DNA"/>
</dbReference>
<keyword evidence="8" id="KW-1185">Reference proteome</keyword>
<gene>
    <name evidence="6" type="ORF">LUA81_02860</name>
    <name evidence="5" type="ORF">LUA82_02880</name>
</gene>
<keyword evidence="4" id="KW-1015">Disulfide bond</keyword>
<dbReference type="Proteomes" id="UP001059822">
    <property type="component" value="Chromosome"/>
</dbReference>
<dbReference type="GO" id="GO:0046872">
    <property type="term" value="F:metal ion binding"/>
    <property type="evidence" value="ECO:0007669"/>
    <property type="project" value="UniProtKB-KW"/>
</dbReference>
<dbReference type="PANTHER" id="PTHR12151">
    <property type="entry name" value="ELECTRON TRANSPORT PROTIN SCO1/SENC FAMILY MEMBER"/>
    <property type="match status" value="1"/>
</dbReference>
<dbReference type="FunFam" id="3.40.30.10:FF:000013">
    <property type="entry name" value="Blast:Protein SCO1 homolog, mitochondrial"/>
    <property type="match status" value="1"/>
</dbReference>
<comment type="similarity">
    <text evidence="1">Belongs to the SCO1/2 family.</text>
</comment>
<reference evidence="5" key="1">
    <citation type="journal article" date="2022" name="Microorganisms">
        <title>Assembly and Comparison of Ca. Neoehrlichia mikurensis Genomes.</title>
        <authorList>
            <person name="Azagi T."/>
            <person name="Dirks R.P."/>
            <person name="Yebra-Pimentel E.S."/>
            <person name="Schaap P.J."/>
            <person name="Koehorst J.J."/>
            <person name="Esser H.J."/>
            <person name="Sprong H."/>
        </authorList>
    </citation>
    <scope>NUCLEOTIDE SEQUENCE</scope>
    <source>
        <strain evidence="6">18-2804</strain>
        <strain evidence="5">18-2837</strain>
    </source>
</reference>
<dbReference type="PANTHER" id="PTHR12151:SF25">
    <property type="entry name" value="LINALOOL DEHYDRATASE_ISOMERASE DOMAIN-CONTAINING PROTEIN"/>
    <property type="match status" value="1"/>
</dbReference>
<keyword evidence="3" id="KW-0479">Metal-binding</keyword>
<feature type="binding site" evidence="3">
    <location>
        <position position="82"/>
    </location>
    <ligand>
        <name>Cu cation</name>
        <dbReference type="ChEBI" id="CHEBI:23378"/>
    </ligand>
</feature>
<sequence>MKIFKILVNTFLLLTAVFLVYSYTNKKGIFNKGDSHNVNVNKNSFDTSFNLINQEGINVSSKDFAGKYMLVMFGFSSCHHICPAELGLASELLNKLGTNADKIQIIFITIDPEKDTVSKLKEYHKGFDSRIQMLTGSTQDINKVAENYKIYIGSKDSDQQIAHSSLFYLIDKNGDFITHFAPDLKSSENQSEKLFLFLEKYLVHKN</sequence>
<evidence type="ECO:0000256" key="2">
    <source>
        <dbReference type="ARBA" id="ARBA00023008"/>
    </source>
</evidence>
<dbReference type="AlphaFoldDB" id="A0A9Q9F3L5"/>
<keyword evidence="2 3" id="KW-0186">Copper</keyword>
<protein>
    <submittedName>
        <fullName evidence="5">SCO family protein</fullName>
    </submittedName>
</protein>
<evidence type="ECO:0000256" key="4">
    <source>
        <dbReference type="PIRSR" id="PIRSR603782-2"/>
    </source>
</evidence>
<feature type="binding site" evidence="3">
    <location>
        <position position="78"/>
    </location>
    <ligand>
        <name>Cu cation</name>
        <dbReference type="ChEBI" id="CHEBI:23378"/>
    </ligand>
</feature>
<feature type="binding site" evidence="3">
    <location>
        <position position="163"/>
    </location>
    <ligand>
        <name>Cu cation</name>
        <dbReference type="ChEBI" id="CHEBI:23378"/>
    </ligand>
</feature>